<keyword evidence="2" id="KW-0812">Transmembrane</keyword>
<reference evidence="3 4" key="1">
    <citation type="submission" date="2019-02" db="EMBL/GenBank/DDBJ databases">
        <title>Jishengella sp. nov., isolated from a root of Zingiber montanum.</title>
        <authorList>
            <person name="Kuncharoen N."/>
            <person name="Kudo T."/>
            <person name="Masahiro Y."/>
            <person name="Ohkuma M."/>
            <person name="Tanasupawat S."/>
        </authorList>
    </citation>
    <scope>NUCLEOTIDE SEQUENCE [LARGE SCALE GENOMIC DNA]</scope>
    <source>
        <strain evidence="3 4">PLAI 1-1</strain>
    </source>
</reference>
<evidence type="ECO:0000256" key="1">
    <source>
        <dbReference type="SAM" id="MobiDB-lite"/>
    </source>
</evidence>
<organism evidence="3 4">
    <name type="scientific">Micromonospora zingiberis</name>
    <dbReference type="NCBI Taxonomy" id="2053011"/>
    <lineage>
        <taxon>Bacteria</taxon>
        <taxon>Bacillati</taxon>
        <taxon>Actinomycetota</taxon>
        <taxon>Actinomycetes</taxon>
        <taxon>Micromonosporales</taxon>
        <taxon>Micromonosporaceae</taxon>
        <taxon>Micromonospora</taxon>
    </lineage>
</organism>
<feature type="compositionally biased region" description="Low complexity" evidence="1">
    <location>
        <begin position="331"/>
        <end position="342"/>
    </location>
</feature>
<dbReference type="AlphaFoldDB" id="A0A4R0G4S1"/>
<sequence length="586" mass="61018">MPAALRTLPDSLRRHGSRLPVLLTVLAFLAGVGYRLGLMLFAAPPTNSDEATMGLAALHISRGQEFPIWFYGQSYMGTLEAWLAAPLFAVAGPTTFALRLPTLAMYALFVLLSWRLTLRLTGDHWFALLVVALLALGSDRIVKNQLIAGGGYPEMNVAGVALALLTYDLAARRPGRRLPRWAAWGFVAGLMVWVDPLVLPYVGATGLVLVAFCWRDLRGGAGMLLGFGALVGAAPLLVDSLLAGRNPLAAVLTASGADQAAGWADRLYGGLVLGPALGMGFCDPGRCAGWQLWWAAALPVLLLGAALTAWRTLRQPPAFPAPPAGRGDGAGPVPTTRTSVSAGSVSAGSASVSAGSVSGLAGSVSTRRSVGADAGAVRVGAAVALALVVAAVATVAAYTVSSAAGRTPVESSRYLSCLLISVPVLLWPLWTAARRRANRPGRTTTVLARIAAVGVLVATLGTAAVATAGAIGAAPAAQAAEKRHDALVAALRERGVRHVYATYWTCNRLTFASVEEVVCAVVDDDLNPGHDRYQPYRRAVAASAGAAWVAPDDSPLAARLDERLHAASGTLTLLRLDGWRVYLPRT</sequence>
<evidence type="ECO:0000313" key="3">
    <source>
        <dbReference type="EMBL" id="TCB90298.1"/>
    </source>
</evidence>
<feature type="transmembrane region" description="Helical" evidence="2">
    <location>
        <begin position="292"/>
        <end position="310"/>
    </location>
</feature>
<feature type="transmembrane region" description="Helical" evidence="2">
    <location>
        <begin position="221"/>
        <end position="238"/>
    </location>
</feature>
<dbReference type="EMBL" id="SJJR01000030">
    <property type="protein sequence ID" value="TCB90298.1"/>
    <property type="molecule type" value="Genomic_DNA"/>
</dbReference>
<keyword evidence="2" id="KW-1133">Transmembrane helix</keyword>
<feature type="transmembrane region" description="Helical" evidence="2">
    <location>
        <begin position="450"/>
        <end position="474"/>
    </location>
</feature>
<gene>
    <name evidence="3" type="ORF">E0H26_27235</name>
</gene>
<dbReference type="OrthoDB" id="5124967at2"/>
<feature type="region of interest" description="Disordered" evidence="1">
    <location>
        <begin position="318"/>
        <end position="342"/>
    </location>
</feature>
<protein>
    <submittedName>
        <fullName evidence="3">Uncharacterized protein</fullName>
    </submittedName>
</protein>
<accession>A0A4R0G4S1</accession>
<dbReference type="RefSeq" id="WP_131309016.1">
    <property type="nucleotide sequence ID" value="NZ_SJJR01000030.1"/>
</dbReference>
<feature type="transmembrane region" description="Helical" evidence="2">
    <location>
        <begin position="96"/>
        <end position="118"/>
    </location>
</feature>
<proteinExistence type="predicted"/>
<feature type="transmembrane region" description="Helical" evidence="2">
    <location>
        <begin position="21"/>
        <end position="43"/>
    </location>
</feature>
<evidence type="ECO:0000313" key="4">
    <source>
        <dbReference type="Proteomes" id="UP000292274"/>
    </source>
</evidence>
<feature type="transmembrane region" description="Helical" evidence="2">
    <location>
        <begin position="376"/>
        <end position="400"/>
    </location>
</feature>
<dbReference type="Proteomes" id="UP000292274">
    <property type="component" value="Unassembled WGS sequence"/>
</dbReference>
<evidence type="ECO:0000256" key="2">
    <source>
        <dbReference type="SAM" id="Phobius"/>
    </source>
</evidence>
<comment type="caution">
    <text evidence="3">The sequence shown here is derived from an EMBL/GenBank/DDBJ whole genome shotgun (WGS) entry which is preliminary data.</text>
</comment>
<name>A0A4R0G4S1_9ACTN</name>
<feature type="transmembrane region" description="Helical" evidence="2">
    <location>
        <begin position="190"/>
        <end position="214"/>
    </location>
</feature>
<keyword evidence="2" id="KW-0472">Membrane</keyword>
<keyword evidence="4" id="KW-1185">Reference proteome</keyword>
<feature type="transmembrane region" description="Helical" evidence="2">
    <location>
        <begin position="412"/>
        <end position="430"/>
    </location>
</feature>
<feature type="transmembrane region" description="Helical" evidence="2">
    <location>
        <begin position="124"/>
        <end position="142"/>
    </location>
</feature>